<feature type="domain" description="HAMP" evidence="7">
    <location>
        <begin position="367"/>
        <end position="420"/>
    </location>
</feature>
<dbReference type="InterPro" id="IPR003660">
    <property type="entry name" value="HAMP_dom"/>
</dbReference>
<comment type="caution">
    <text evidence="8">The sequence shown here is derived from an EMBL/GenBank/DDBJ whole genome shotgun (WGS) entry which is preliminary data.</text>
</comment>
<keyword evidence="5" id="KW-0812">Transmembrane</keyword>
<sequence length="1030" mass="109902">MRLLDDVSLALKLPLVLGTVALVALLTMGYTGYHYARAALLKAGEEQVGIFVDAKALEIEAWFAVVSTDLRSLADSPQTARALRDYSRAWERMGDGPGTLLRHHFIELNPHPSGQRYKLKSVSDISDYSIAHGRYHGIFSAFVEQKGYHDVLMIDVAGNVLYSVAKEEDLGQNLFIGELRSSSLSRVARRVMHMPEADVIFTDFAFYGPSGTDPASFAAVPLKDSDGKTVGALIFQISADQVTALTRRPAEHHEKDSLTYLVGKDLKLRSDVQGFDRHAILSLRTASQSVRVAFAGGEALRQEPGLFGTQSIVMASRVALPGLDLVLVHEEPLATTLAPVRDLTASLVTAGLVSMVVLGGVVSLIASSLSRPLIANSSVMREIAEGNYDVSVLDTWRRDEIGTIARALETFRDGLAKSAEIARDAAFKSAAFEGSSAALMIMDRDFRITYANASLEGLFRHHIQEFRKVTPDFDAAGVVGRNMDACHKASDSIAERLAASAHLPHRAEIRIGDARFALEINEVVMEDHGRIGFVVEWRDVTVERMNRAVLSAFDRNLATAEFESDGNLINANEKMRTLLGLPGIDIPACHLADLLHLDDDGSGDSGPLWDRLMAGASVFGRFRARIGDGPEGVVDGSLSPIHDHDGALLKVLLMGADMTVAERRLRRAEEHRRMLEEAQNQVVEALRIGLSELSQGDLTTRIESGFAAEYETLRDDFNNAIEQLGVAMAVVMENASGIEGEAADIARSAEDLTGRTEQQAATLEQTAAALDQLTISVRSAASGAAEASVVVGDALASAEASGAVVREAVRAMGEIESSSERIARIIEVIDDIAFQTNLLALNAGVEAARAGEAGRGFAVVAAEVRALAQRSSDAAREIDGLISASSAQVKRGVGLVGEAGQALTDIVASVSSIAERVSEIAASAQEQSAGLAEINIAVNQIDQVTQQNAALFGQASVASQSLTRGAEALTATMGRFRIDLRGGGPGAEDCGPASAAASAAFKGANGVRRMASVVARRRPLPAVTPGWEEF</sequence>
<dbReference type="CDD" id="cd06225">
    <property type="entry name" value="HAMP"/>
    <property type="match status" value="1"/>
</dbReference>
<dbReference type="Gene3D" id="6.10.340.10">
    <property type="match status" value="1"/>
</dbReference>
<organism evidence="8 9">
    <name type="scientific">Albidovulum litorale</name>
    <dbReference type="NCBI Taxonomy" id="2984134"/>
    <lineage>
        <taxon>Bacteria</taxon>
        <taxon>Pseudomonadati</taxon>
        <taxon>Pseudomonadota</taxon>
        <taxon>Alphaproteobacteria</taxon>
        <taxon>Rhodobacterales</taxon>
        <taxon>Paracoccaceae</taxon>
        <taxon>Albidovulum</taxon>
    </lineage>
</organism>
<name>A0ABT2ZQC4_9RHOB</name>
<dbReference type="Pfam" id="PF13188">
    <property type="entry name" value="PAS_8"/>
    <property type="match status" value="1"/>
</dbReference>
<dbReference type="Pfam" id="PF00015">
    <property type="entry name" value="MCPsignal"/>
    <property type="match status" value="1"/>
</dbReference>
<keyword evidence="1" id="KW-0145">Chemotaxis</keyword>
<dbReference type="Gene3D" id="3.30.450.20">
    <property type="entry name" value="PAS domain"/>
    <property type="match status" value="2"/>
</dbReference>
<evidence type="ECO:0000259" key="6">
    <source>
        <dbReference type="PROSITE" id="PS50111"/>
    </source>
</evidence>
<keyword evidence="4" id="KW-0175">Coiled coil</keyword>
<evidence type="ECO:0000256" key="4">
    <source>
        <dbReference type="SAM" id="Coils"/>
    </source>
</evidence>
<feature type="domain" description="HAMP" evidence="7">
    <location>
        <begin position="677"/>
        <end position="729"/>
    </location>
</feature>
<proteinExistence type="inferred from homology"/>
<feature type="domain" description="Methyl-accepting transducer" evidence="6">
    <location>
        <begin position="734"/>
        <end position="963"/>
    </location>
</feature>
<dbReference type="PANTHER" id="PTHR43531">
    <property type="entry name" value="PROTEIN ICFG"/>
    <property type="match status" value="1"/>
</dbReference>
<gene>
    <name evidence="8" type="ORF">OEZ71_13705</name>
</gene>
<evidence type="ECO:0000256" key="1">
    <source>
        <dbReference type="ARBA" id="ARBA00022500"/>
    </source>
</evidence>
<evidence type="ECO:0000256" key="2">
    <source>
        <dbReference type="ARBA" id="ARBA00029447"/>
    </source>
</evidence>
<dbReference type="InterPro" id="IPR051310">
    <property type="entry name" value="MCP_chemotaxis"/>
</dbReference>
<evidence type="ECO:0000313" key="9">
    <source>
        <dbReference type="Proteomes" id="UP001652564"/>
    </source>
</evidence>
<dbReference type="PANTHER" id="PTHR43531:SF11">
    <property type="entry name" value="METHYL-ACCEPTING CHEMOTAXIS PROTEIN 3"/>
    <property type="match status" value="1"/>
</dbReference>
<dbReference type="EMBL" id="JAOWKZ010000003">
    <property type="protein sequence ID" value="MCV2873349.1"/>
    <property type="molecule type" value="Genomic_DNA"/>
</dbReference>
<dbReference type="Gene3D" id="1.10.287.950">
    <property type="entry name" value="Methyl-accepting chemotaxis protein"/>
    <property type="match status" value="1"/>
</dbReference>
<dbReference type="CDD" id="cd11386">
    <property type="entry name" value="MCP_signal"/>
    <property type="match status" value="1"/>
</dbReference>
<keyword evidence="3" id="KW-0807">Transducer</keyword>
<dbReference type="Pfam" id="PF00672">
    <property type="entry name" value="HAMP"/>
    <property type="match status" value="1"/>
</dbReference>
<keyword evidence="5" id="KW-1133">Transmembrane helix</keyword>
<dbReference type="PROSITE" id="PS50885">
    <property type="entry name" value="HAMP"/>
    <property type="match status" value="2"/>
</dbReference>
<keyword evidence="9" id="KW-1185">Reference proteome</keyword>
<accession>A0ABT2ZQC4</accession>
<dbReference type="SUPFAM" id="SSF158472">
    <property type="entry name" value="HAMP domain-like"/>
    <property type="match status" value="1"/>
</dbReference>
<feature type="coiled-coil region" evidence="4">
    <location>
        <begin position="658"/>
        <end position="688"/>
    </location>
</feature>
<evidence type="ECO:0000256" key="5">
    <source>
        <dbReference type="SAM" id="Phobius"/>
    </source>
</evidence>
<comment type="similarity">
    <text evidence="2">Belongs to the methyl-accepting chemotaxis (MCP) protein family.</text>
</comment>
<dbReference type="SUPFAM" id="SSF55785">
    <property type="entry name" value="PYP-like sensor domain (PAS domain)"/>
    <property type="match status" value="2"/>
</dbReference>
<dbReference type="SUPFAM" id="SSF58104">
    <property type="entry name" value="Methyl-accepting chemotaxis protein (MCP) signaling domain"/>
    <property type="match status" value="1"/>
</dbReference>
<evidence type="ECO:0000313" key="8">
    <source>
        <dbReference type="EMBL" id="MCV2873349.1"/>
    </source>
</evidence>
<dbReference type="InterPro" id="IPR004089">
    <property type="entry name" value="MCPsignal_dom"/>
</dbReference>
<dbReference type="SMART" id="SM00283">
    <property type="entry name" value="MA"/>
    <property type="match status" value="1"/>
</dbReference>
<dbReference type="InterPro" id="IPR000014">
    <property type="entry name" value="PAS"/>
</dbReference>
<evidence type="ECO:0000256" key="3">
    <source>
        <dbReference type="PROSITE-ProRule" id="PRU00284"/>
    </source>
</evidence>
<dbReference type="Proteomes" id="UP001652564">
    <property type="component" value="Unassembled WGS sequence"/>
</dbReference>
<protein>
    <submittedName>
        <fullName evidence="8">Methyl-accepting chemotaxis protein</fullName>
    </submittedName>
</protein>
<dbReference type="Pfam" id="PF08448">
    <property type="entry name" value="PAS_4"/>
    <property type="match status" value="1"/>
</dbReference>
<evidence type="ECO:0000259" key="7">
    <source>
        <dbReference type="PROSITE" id="PS50885"/>
    </source>
</evidence>
<dbReference type="PROSITE" id="PS50111">
    <property type="entry name" value="CHEMOTAXIS_TRANSDUC_2"/>
    <property type="match status" value="1"/>
</dbReference>
<dbReference type="InterPro" id="IPR013656">
    <property type="entry name" value="PAS_4"/>
</dbReference>
<dbReference type="InterPro" id="IPR035965">
    <property type="entry name" value="PAS-like_dom_sf"/>
</dbReference>
<reference evidence="8 9" key="1">
    <citation type="submission" date="2022-10" db="EMBL/GenBank/DDBJ databases">
        <title>Defluviimonas sp. nov., isolated from ocean surface sediments.</title>
        <authorList>
            <person name="He W."/>
            <person name="Wang L."/>
            <person name="Zhang D.-F."/>
        </authorList>
    </citation>
    <scope>NUCLEOTIDE SEQUENCE [LARGE SCALE GENOMIC DNA]</scope>
    <source>
        <strain evidence="8 9">WL0050</strain>
    </source>
</reference>
<feature type="transmembrane region" description="Helical" evidence="5">
    <location>
        <begin position="12"/>
        <end position="33"/>
    </location>
</feature>
<keyword evidence="5" id="KW-0472">Membrane</keyword>
<dbReference type="SMART" id="SM00304">
    <property type="entry name" value="HAMP"/>
    <property type="match status" value="2"/>
</dbReference>
<dbReference type="RefSeq" id="WP_263740556.1">
    <property type="nucleotide sequence ID" value="NZ_JAOWKZ010000003.1"/>
</dbReference>